<accession>A0AA46AKI3</accession>
<dbReference type="InterPro" id="IPR008226">
    <property type="entry name" value="Mini3_fam"/>
</dbReference>
<dbReference type="GO" id="GO:0005737">
    <property type="term" value="C:cytoplasm"/>
    <property type="evidence" value="ECO:0007669"/>
    <property type="project" value="UniProtKB-SubCell"/>
</dbReference>
<comment type="subcellular location">
    <subcellularLocation>
        <location evidence="6">Cytoplasm</location>
    </subcellularLocation>
</comment>
<keyword evidence="6" id="KW-0460">Magnesium</keyword>
<organism evidence="8 9">
    <name type="scientific">Anoxynatronum buryatiense</name>
    <dbReference type="NCBI Taxonomy" id="489973"/>
    <lineage>
        <taxon>Bacteria</taxon>
        <taxon>Bacillati</taxon>
        <taxon>Bacillota</taxon>
        <taxon>Clostridia</taxon>
        <taxon>Eubacteriales</taxon>
        <taxon>Clostridiaceae</taxon>
        <taxon>Anoxynatronum</taxon>
    </lineage>
</organism>
<dbReference type="GO" id="GO:0004525">
    <property type="term" value="F:ribonuclease III activity"/>
    <property type="evidence" value="ECO:0007669"/>
    <property type="project" value="InterPro"/>
</dbReference>
<sequence length="150" mass="17204">MLEQMKDSGETAGHQVETMAPLTLAYMGDAIFEMYMRDYLIRKPHTTIHRLHRRTVTYVNAVAQAEMVRQLQPFLTDLEKNAVRRGRNQKSGTVPRNTDPATYRVATGFEALLGWLYYRNELSRLMAVMTKAVELLEKTREEAGSSHEAI</sequence>
<dbReference type="Gene3D" id="1.10.1520.10">
    <property type="entry name" value="Ribonuclease III domain"/>
    <property type="match status" value="1"/>
</dbReference>
<dbReference type="PANTHER" id="PTHR34276:SF1">
    <property type="entry name" value="MINI-RIBONUCLEASE 3"/>
    <property type="match status" value="1"/>
</dbReference>
<evidence type="ECO:0000256" key="4">
    <source>
        <dbReference type="ARBA" id="ARBA00022759"/>
    </source>
</evidence>
<comment type="subunit">
    <text evidence="6">Homodimer.</text>
</comment>
<dbReference type="AlphaFoldDB" id="A0AA46AKI3"/>
<evidence type="ECO:0000256" key="6">
    <source>
        <dbReference type="HAMAP-Rule" id="MF_01468"/>
    </source>
</evidence>
<proteinExistence type="inferred from homology"/>
<protein>
    <recommendedName>
        <fullName evidence="6">Mini-ribonuclease 3</fullName>
        <shortName evidence="6">Mini-3</shortName>
        <shortName evidence="6">Mini-RNase 3</shortName>
        <ecNumber evidence="6">3.1.26.-</ecNumber>
    </recommendedName>
    <alternativeName>
        <fullName evidence="6">Mini-RNase III</fullName>
        <shortName evidence="6">Mini-III</shortName>
    </alternativeName>
</protein>
<evidence type="ECO:0000256" key="3">
    <source>
        <dbReference type="ARBA" id="ARBA00022722"/>
    </source>
</evidence>
<dbReference type="GO" id="GO:0006364">
    <property type="term" value="P:rRNA processing"/>
    <property type="evidence" value="ECO:0007669"/>
    <property type="project" value="UniProtKB-UniRule"/>
</dbReference>
<dbReference type="EMBL" id="FXUF01000019">
    <property type="protein sequence ID" value="SMP69926.1"/>
    <property type="molecule type" value="Genomic_DNA"/>
</dbReference>
<feature type="domain" description="RNase III" evidence="7">
    <location>
        <begin position="23"/>
        <end position="119"/>
    </location>
</feature>
<comment type="similarity">
    <text evidence="6">Belongs to the MrnC RNase family.</text>
</comment>
<keyword evidence="1 6" id="KW-0690">Ribosome biogenesis</keyword>
<keyword evidence="9" id="KW-1185">Reference proteome</keyword>
<comment type="function">
    <text evidence="6">Involved in correct processing of both the 5' and 3' ends of 23S rRNA precursor. Processes 30S rRNA precursor transcript even in absence of ribonuclease 3 (Rnc); Rnc processes 30S rRNA into smaller rRNA precursors.</text>
</comment>
<dbReference type="InterPro" id="IPR000999">
    <property type="entry name" value="RNase_III_dom"/>
</dbReference>
<dbReference type="Pfam" id="PF00636">
    <property type="entry name" value="Ribonuclease_3"/>
    <property type="match status" value="1"/>
</dbReference>
<gene>
    <name evidence="6" type="primary">mrnC</name>
    <name evidence="8" type="ORF">SAMN06296020_11967</name>
</gene>
<evidence type="ECO:0000259" key="7">
    <source>
        <dbReference type="Pfam" id="PF00636"/>
    </source>
</evidence>
<evidence type="ECO:0000256" key="2">
    <source>
        <dbReference type="ARBA" id="ARBA00022552"/>
    </source>
</evidence>
<keyword evidence="5 6" id="KW-0378">Hydrolase</keyword>
<dbReference type="HAMAP" id="MF_01468">
    <property type="entry name" value="RNase_Mini_III"/>
    <property type="match status" value="1"/>
</dbReference>
<keyword evidence="4 6" id="KW-0255">Endonuclease</keyword>
<dbReference type="SUPFAM" id="SSF69065">
    <property type="entry name" value="RNase III domain-like"/>
    <property type="match status" value="1"/>
</dbReference>
<dbReference type="PANTHER" id="PTHR34276">
    <property type="entry name" value="MINI-RIBONUCLEASE 3"/>
    <property type="match status" value="1"/>
</dbReference>
<keyword evidence="6" id="KW-0694">RNA-binding</keyword>
<feature type="active site" evidence="6">
    <location>
        <position position="29"/>
    </location>
</feature>
<evidence type="ECO:0000256" key="5">
    <source>
        <dbReference type="ARBA" id="ARBA00022801"/>
    </source>
</evidence>
<evidence type="ECO:0000313" key="9">
    <source>
        <dbReference type="Proteomes" id="UP001158066"/>
    </source>
</evidence>
<evidence type="ECO:0000313" key="8">
    <source>
        <dbReference type="EMBL" id="SMP69926.1"/>
    </source>
</evidence>
<dbReference type="GO" id="GO:0019843">
    <property type="term" value="F:rRNA binding"/>
    <property type="evidence" value="ECO:0007669"/>
    <property type="project" value="UniProtKB-UniRule"/>
</dbReference>
<dbReference type="EC" id="3.1.26.-" evidence="6"/>
<keyword evidence="6" id="KW-0699">rRNA-binding</keyword>
<keyword evidence="3 6" id="KW-0540">Nuclease</keyword>
<dbReference type="Proteomes" id="UP001158066">
    <property type="component" value="Unassembled WGS sequence"/>
</dbReference>
<comment type="caution">
    <text evidence="8">The sequence shown here is derived from an EMBL/GenBank/DDBJ whole genome shotgun (WGS) entry which is preliminary data.</text>
</comment>
<dbReference type="InterPro" id="IPR036389">
    <property type="entry name" value="RNase_III_sf"/>
</dbReference>
<comment type="cofactor">
    <cofactor evidence="6">
        <name>Mg(2+)</name>
        <dbReference type="ChEBI" id="CHEBI:18420"/>
    </cofactor>
</comment>
<dbReference type="PIRSF" id="PIRSF005520">
    <property type="entry name" value="UCP005520"/>
    <property type="match status" value="1"/>
</dbReference>
<keyword evidence="2 6" id="KW-0698">rRNA processing</keyword>
<dbReference type="CDD" id="cd00593">
    <property type="entry name" value="RIBOc"/>
    <property type="match status" value="1"/>
</dbReference>
<keyword evidence="6" id="KW-0963">Cytoplasm</keyword>
<dbReference type="RefSeq" id="WP_283410695.1">
    <property type="nucleotide sequence ID" value="NZ_FXUF01000019.1"/>
</dbReference>
<evidence type="ECO:0000256" key="1">
    <source>
        <dbReference type="ARBA" id="ARBA00022517"/>
    </source>
</evidence>
<reference evidence="8" key="1">
    <citation type="submission" date="2017-05" db="EMBL/GenBank/DDBJ databases">
        <authorList>
            <person name="Varghese N."/>
            <person name="Submissions S."/>
        </authorList>
    </citation>
    <scope>NUCLEOTIDE SEQUENCE</scope>
    <source>
        <strain evidence="8">Su22</strain>
    </source>
</reference>
<name>A0AA46AKI3_9CLOT</name>